<dbReference type="EMBL" id="JAGSPA010000003">
    <property type="protein sequence ID" value="MBV7257340.1"/>
    <property type="molecule type" value="Genomic_DNA"/>
</dbReference>
<reference evidence="2 3" key="1">
    <citation type="submission" date="2021-04" db="EMBL/GenBank/DDBJ databases">
        <authorList>
            <person name="Pira H."/>
            <person name="Risdian C."/>
            <person name="Wink J."/>
        </authorList>
    </citation>
    <scope>NUCLEOTIDE SEQUENCE [LARGE SCALE GENOMIC DNA]</scope>
    <source>
        <strain evidence="2 3">WHA3</strain>
    </source>
</reference>
<evidence type="ECO:0000313" key="3">
    <source>
        <dbReference type="Proteomes" id="UP000722336"/>
    </source>
</evidence>
<dbReference type="Proteomes" id="UP000722336">
    <property type="component" value="Unassembled WGS sequence"/>
</dbReference>
<dbReference type="RefSeq" id="WP_218446158.1">
    <property type="nucleotide sequence ID" value="NZ_JAGSPA010000003.1"/>
</dbReference>
<evidence type="ECO:0000313" key="2">
    <source>
        <dbReference type="EMBL" id="MBV7257340.1"/>
    </source>
</evidence>
<name>A0ABS6SGF0_9SPHN</name>
<comment type="caution">
    <text evidence="2">The sequence shown here is derived from an EMBL/GenBank/DDBJ whole genome shotgun (WGS) entry which is preliminary data.</text>
</comment>
<keyword evidence="3" id="KW-1185">Reference proteome</keyword>
<feature type="transmembrane region" description="Helical" evidence="1">
    <location>
        <begin position="31"/>
        <end position="54"/>
    </location>
</feature>
<proteinExistence type="predicted"/>
<evidence type="ECO:0000256" key="1">
    <source>
        <dbReference type="SAM" id="Phobius"/>
    </source>
</evidence>
<organism evidence="2 3">
    <name type="scientific">Pacificimonas pallii</name>
    <dbReference type="NCBI Taxonomy" id="2827236"/>
    <lineage>
        <taxon>Bacteria</taxon>
        <taxon>Pseudomonadati</taxon>
        <taxon>Pseudomonadota</taxon>
        <taxon>Alphaproteobacteria</taxon>
        <taxon>Sphingomonadales</taxon>
        <taxon>Sphingosinicellaceae</taxon>
        <taxon>Pacificimonas</taxon>
    </lineage>
</organism>
<keyword evidence="1" id="KW-0472">Membrane</keyword>
<gene>
    <name evidence="2" type="ORF">KCG44_11145</name>
</gene>
<accession>A0ABS6SGF0</accession>
<protein>
    <recommendedName>
        <fullName evidence="4">CTP synthetase</fullName>
    </recommendedName>
</protein>
<keyword evidence="1" id="KW-1133">Transmembrane helix</keyword>
<evidence type="ECO:0008006" key="4">
    <source>
        <dbReference type="Google" id="ProtNLM"/>
    </source>
</evidence>
<keyword evidence="1" id="KW-0812">Transmembrane</keyword>
<sequence length="63" mass="6536">MLIKLPLVTLILSLLGATALQIIIPTSSTEGALAVFVVGFLITAAIILIIRGLFSRSAKADEG</sequence>